<evidence type="ECO:0000256" key="1">
    <source>
        <dbReference type="ARBA" id="ARBA00022603"/>
    </source>
</evidence>
<keyword evidence="2" id="KW-0808">Transferase</keyword>
<dbReference type="InterPro" id="IPR036589">
    <property type="entry name" value="HCY_dom_sf"/>
</dbReference>
<protein>
    <recommendedName>
        <fullName evidence="3">Hcy-binding domain-containing protein</fullName>
    </recommendedName>
</protein>
<dbReference type="InterPro" id="IPR003726">
    <property type="entry name" value="HCY_dom"/>
</dbReference>
<evidence type="ECO:0000259" key="3">
    <source>
        <dbReference type="PROSITE" id="PS50970"/>
    </source>
</evidence>
<dbReference type="PANTHER" id="PTHR11103">
    <property type="entry name" value="SLR1189 PROTEIN"/>
    <property type="match status" value="1"/>
</dbReference>
<organism evidence="4">
    <name type="scientific">marine metagenome</name>
    <dbReference type="NCBI Taxonomy" id="408172"/>
    <lineage>
        <taxon>unclassified sequences</taxon>
        <taxon>metagenomes</taxon>
        <taxon>ecological metagenomes</taxon>
    </lineage>
</organism>
<dbReference type="AlphaFoldDB" id="A0A382HPD4"/>
<evidence type="ECO:0000313" key="4">
    <source>
        <dbReference type="EMBL" id="SVB88982.1"/>
    </source>
</evidence>
<keyword evidence="1" id="KW-0489">Methyltransferase</keyword>
<gene>
    <name evidence="4" type="ORF">METZ01_LOCUS241836</name>
</gene>
<accession>A0A382HPD4</accession>
<feature type="domain" description="Hcy-binding" evidence="3">
    <location>
        <begin position="1"/>
        <end position="305"/>
    </location>
</feature>
<dbReference type="GO" id="GO:0032259">
    <property type="term" value="P:methylation"/>
    <property type="evidence" value="ECO:0007669"/>
    <property type="project" value="UniProtKB-KW"/>
</dbReference>
<dbReference type="GO" id="GO:0008168">
    <property type="term" value="F:methyltransferase activity"/>
    <property type="evidence" value="ECO:0007669"/>
    <property type="project" value="UniProtKB-KW"/>
</dbReference>
<evidence type="ECO:0000256" key="2">
    <source>
        <dbReference type="ARBA" id="ARBA00022679"/>
    </source>
</evidence>
<dbReference type="PANTHER" id="PTHR11103:SF18">
    <property type="entry name" value="SLR1189 PROTEIN"/>
    <property type="match status" value="1"/>
</dbReference>
<dbReference type="Gene3D" id="3.20.20.330">
    <property type="entry name" value="Homocysteine-binding-like domain"/>
    <property type="match status" value="1"/>
</dbReference>
<dbReference type="SUPFAM" id="SSF82282">
    <property type="entry name" value="Homocysteine S-methyltransferase"/>
    <property type="match status" value="1"/>
</dbReference>
<sequence>MSFESLFNTEKHILSMGSVFELLRRSPEVVLDEHIFHAGLIYDEDYSKILERVYRSYIETAVNTGFSVAIGTATWRANEERIRASSFLNFAVNEDNVQFLKDIRASYSSSDISILIEGSIGPKGDAYKPEEALNVDLARSFHSPQVKALVSSGVDYLQASTFPALSEGMGVALVMAETGLPYVVSFVVDKAGCLLDGTKLSEAITRIDDKVGTNSARFAINCVHPRILHQALDKNPGIEGRIISFHGNTSDLSAAEIDGSEELITEEPDTFALAYKELLRDHDIKIIGGCCGSNPDHIRAIAKVL</sequence>
<dbReference type="EMBL" id="UINC01062395">
    <property type="protein sequence ID" value="SVB88982.1"/>
    <property type="molecule type" value="Genomic_DNA"/>
</dbReference>
<proteinExistence type="predicted"/>
<name>A0A382HPD4_9ZZZZ</name>
<dbReference type="PROSITE" id="PS50970">
    <property type="entry name" value="HCY"/>
    <property type="match status" value="1"/>
</dbReference>
<reference evidence="4" key="1">
    <citation type="submission" date="2018-05" db="EMBL/GenBank/DDBJ databases">
        <authorList>
            <person name="Lanie J.A."/>
            <person name="Ng W.-L."/>
            <person name="Kazmierczak K.M."/>
            <person name="Andrzejewski T.M."/>
            <person name="Davidsen T.M."/>
            <person name="Wayne K.J."/>
            <person name="Tettelin H."/>
            <person name="Glass J.I."/>
            <person name="Rusch D."/>
            <person name="Podicherti R."/>
            <person name="Tsui H.-C.T."/>
            <person name="Winkler M.E."/>
        </authorList>
    </citation>
    <scope>NUCLEOTIDE SEQUENCE</scope>
</reference>
<dbReference type="Pfam" id="PF02574">
    <property type="entry name" value="S-methyl_trans"/>
    <property type="match status" value="1"/>
</dbReference>